<dbReference type="PANTHER" id="PTHR21625">
    <property type="entry name" value="NYD-SP28 PROTEIN"/>
    <property type="match status" value="1"/>
</dbReference>
<evidence type="ECO:0000256" key="2">
    <source>
        <dbReference type="ARBA" id="ARBA00022490"/>
    </source>
</evidence>
<dbReference type="GO" id="GO:0060285">
    <property type="term" value="P:cilium-dependent cell motility"/>
    <property type="evidence" value="ECO:0007669"/>
    <property type="project" value="TreeGrafter"/>
</dbReference>
<keyword evidence="17" id="KW-1185">Reference proteome</keyword>
<evidence type="ECO:0000256" key="10">
    <source>
        <dbReference type="ARBA" id="ARBA00040899"/>
    </source>
</evidence>
<evidence type="ECO:0000256" key="7">
    <source>
        <dbReference type="ARBA" id="ARBA00023273"/>
    </source>
</evidence>
<evidence type="ECO:0000256" key="8">
    <source>
        <dbReference type="ARBA" id="ARBA00037841"/>
    </source>
</evidence>
<evidence type="ECO:0000256" key="11">
    <source>
        <dbReference type="ARBA" id="ARBA00041517"/>
    </source>
</evidence>
<sequence>MPKKGGKRGAGGGGGGGGKQAAMNEEEWLLYMQQKARAEEEMEKKKEDMLNLFLKDKLQKEERNSRLNQNKLTEQWRGILRESRAAELRRDIEILSQTFERVLDRKDSVIQALASDLNEAQRQEARGTHAHLDVVDRLLELQKVRMVALDLRWSSSVKEVISERDEERKRLIAEHRRDCDFLEAATALTDLRYEDIYSELELEYQSSWDEVENKNLEDREALHVQMEAKMEDLWKQMQEAKASYHEATGDRLLTYETLRRRAHQSGLEIERQTRRLQSIQDAIAAFRSRVTSAQKEADGELKELRATREQVATQASRPSMQVGPARAAQRAQLAGLVSLGNAAEKKLQGVVAQGERLLRLSEVCRKLETEQEKVLPFYESSLTPEQTSASEREVAELAKATAEYPDLGRFWERHSKVALERACLELEKSQLTQENQQLRLLLRRYLDGISVSDEALRRCDQLLVVSRPALSAQAGGDAGRRHTVIEARHVLQQAL</sequence>
<dbReference type="GeneTree" id="ENSGT00940000153804"/>
<dbReference type="GO" id="GO:0070286">
    <property type="term" value="P:axonemal dynein complex assembly"/>
    <property type="evidence" value="ECO:0007669"/>
    <property type="project" value="InterPro"/>
</dbReference>
<evidence type="ECO:0000259" key="15">
    <source>
        <dbReference type="Pfam" id="PF14772"/>
    </source>
</evidence>
<keyword evidence="5" id="KW-0969">Cilium</keyword>
<gene>
    <name evidence="16" type="primary">CCDC65</name>
</gene>
<dbReference type="AlphaFoldDB" id="A0AAY4CI28"/>
<dbReference type="PANTHER" id="PTHR21625:SF0">
    <property type="entry name" value="DYNEIN REGULATORY COMPLEX SUBUNIT 2"/>
    <property type="match status" value="1"/>
</dbReference>
<name>A0AAY4CI28_9TELE</name>
<proteinExistence type="inferred from homology"/>
<reference evidence="16" key="2">
    <citation type="submission" date="2025-08" db="UniProtKB">
        <authorList>
            <consortium name="Ensembl"/>
        </authorList>
    </citation>
    <scope>IDENTIFICATION</scope>
</reference>
<dbReference type="Proteomes" id="UP000694580">
    <property type="component" value="Chromosome 12"/>
</dbReference>
<evidence type="ECO:0000256" key="5">
    <source>
        <dbReference type="ARBA" id="ARBA00023069"/>
    </source>
</evidence>
<accession>A0AAY4CI28</accession>
<feature type="coiled-coil region" evidence="13">
    <location>
        <begin position="32"/>
        <end position="123"/>
    </location>
</feature>
<feature type="coiled-coil region" evidence="13">
    <location>
        <begin position="269"/>
        <end position="314"/>
    </location>
</feature>
<feature type="region of interest" description="Disordered" evidence="14">
    <location>
        <begin position="1"/>
        <end position="21"/>
    </location>
</feature>
<dbReference type="InterPro" id="IPR039750">
    <property type="entry name" value="DRC1/DRC2"/>
</dbReference>
<evidence type="ECO:0000313" key="17">
    <source>
        <dbReference type="Proteomes" id="UP000694580"/>
    </source>
</evidence>
<evidence type="ECO:0000256" key="6">
    <source>
        <dbReference type="ARBA" id="ARBA00023212"/>
    </source>
</evidence>
<organism evidence="16 17">
    <name type="scientific">Denticeps clupeoides</name>
    <name type="common">denticle herring</name>
    <dbReference type="NCBI Taxonomy" id="299321"/>
    <lineage>
        <taxon>Eukaryota</taxon>
        <taxon>Metazoa</taxon>
        <taxon>Chordata</taxon>
        <taxon>Craniata</taxon>
        <taxon>Vertebrata</taxon>
        <taxon>Euteleostomi</taxon>
        <taxon>Actinopterygii</taxon>
        <taxon>Neopterygii</taxon>
        <taxon>Teleostei</taxon>
        <taxon>Clupei</taxon>
        <taxon>Clupeiformes</taxon>
        <taxon>Denticipitoidei</taxon>
        <taxon>Denticipitidae</taxon>
        <taxon>Denticeps</taxon>
    </lineage>
</organism>
<dbReference type="GO" id="GO:0003352">
    <property type="term" value="P:regulation of cilium movement"/>
    <property type="evidence" value="ECO:0007669"/>
    <property type="project" value="TreeGrafter"/>
</dbReference>
<dbReference type="InterPro" id="IPR039505">
    <property type="entry name" value="DRC1/2_N"/>
</dbReference>
<evidence type="ECO:0000313" key="16">
    <source>
        <dbReference type="Ensembl" id="ENSDCDP00010032753.1"/>
    </source>
</evidence>
<keyword evidence="2" id="KW-0963">Cytoplasm</keyword>
<evidence type="ECO:0000256" key="14">
    <source>
        <dbReference type="SAM" id="MobiDB-lite"/>
    </source>
</evidence>
<comment type="similarity">
    <text evidence="9">Belongs to the DRC2 family.</text>
</comment>
<evidence type="ECO:0000256" key="3">
    <source>
        <dbReference type="ARBA" id="ARBA00022846"/>
    </source>
</evidence>
<feature type="domain" description="Dynein regulatory complex protein 1/2 N-terminal" evidence="15">
    <location>
        <begin position="34"/>
        <end position="133"/>
    </location>
</feature>
<dbReference type="Pfam" id="PF14772">
    <property type="entry name" value="NYD-SP28"/>
    <property type="match status" value="1"/>
</dbReference>
<evidence type="ECO:0000256" key="1">
    <source>
        <dbReference type="ARBA" id="ARBA00004611"/>
    </source>
</evidence>
<keyword evidence="3" id="KW-0282">Flagellum</keyword>
<protein>
    <recommendedName>
        <fullName evidence="10">Dynein regulatory complex subunit 2</fullName>
    </recommendedName>
    <alternativeName>
        <fullName evidence="11">Coiled-coil domain-containing protein 65</fullName>
    </alternativeName>
</protein>
<evidence type="ECO:0000256" key="4">
    <source>
        <dbReference type="ARBA" id="ARBA00023054"/>
    </source>
</evidence>
<feature type="compositionally biased region" description="Gly residues" evidence="14">
    <location>
        <begin position="8"/>
        <end position="19"/>
    </location>
</feature>
<reference evidence="16" key="3">
    <citation type="submission" date="2025-09" db="UniProtKB">
        <authorList>
            <consortium name="Ensembl"/>
        </authorList>
    </citation>
    <scope>IDENTIFICATION</scope>
</reference>
<reference evidence="16 17" key="1">
    <citation type="submission" date="2020-06" db="EMBL/GenBank/DDBJ databases">
        <authorList>
            <consortium name="Wellcome Sanger Institute Data Sharing"/>
        </authorList>
    </citation>
    <scope>NUCLEOTIDE SEQUENCE [LARGE SCALE GENOMIC DNA]</scope>
</reference>
<comment type="function">
    <text evidence="12">Component of the nexin-dynein regulatory complex (N-DRC), a key regulator of ciliary/flagellar motility which maintains the alignment and integrity of the distal axoneme and regulates microtubule sliding in motile axonemes. Plays a critical role in the assembly of N-DRC and also stabilizes the assembly of multiple inner dynein arms and radial spokes. Coassembles with DRC1 to form a central scaffold needed for assembly of the N-DRC and its attachment to the outer doublet microtubules.</text>
</comment>
<keyword evidence="7" id="KW-0966">Cell projection</keyword>
<dbReference type="Ensembl" id="ENSDCDT00010040637.1">
    <property type="protein sequence ID" value="ENSDCDP00010032753.1"/>
    <property type="gene ID" value="ENSDCDG00010020972.1"/>
</dbReference>
<dbReference type="GO" id="GO:0005858">
    <property type="term" value="C:axonemal dynein complex"/>
    <property type="evidence" value="ECO:0007669"/>
    <property type="project" value="InterPro"/>
</dbReference>
<keyword evidence="6" id="KW-0206">Cytoskeleton</keyword>
<evidence type="ECO:0000256" key="13">
    <source>
        <dbReference type="SAM" id="Coils"/>
    </source>
</evidence>
<comment type="subcellular location">
    <subcellularLocation>
        <location evidence="1">Cytoplasm</location>
        <location evidence="1">Cytoskeleton</location>
        <location evidence="1">Flagellum axoneme</location>
    </subcellularLocation>
    <subcellularLocation>
        <location evidence="8">Cytoplasm</location>
        <location evidence="8">Cytoskeleton</location>
        <location evidence="8">Flagellum basal body</location>
    </subcellularLocation>
</comment>
<evidence type="ECO:0000256" key="12">
    <source>
        <dbReference type="ARBA" id="ARBA00045865"/>
    </source>
</evidence>
<evidence type="ECO:0000256" key="9">
    <source>
        <dbReference type="ARBA" id="ARBA00038424"/>
    </source>
</evidence>
<keyword evidence="4 13" id="KW-0175">Coiled coil</keyword>